<reference evidence="2" key="1">
    <citation type="submission" date="2021-01" db="UniProtKB">
        <authorList>
            <consortium name="EnsemblMetazoa"/>
        </authorList>
    </citation>
    <scope>IDENTIFICATION</scope>
</reference>
<keyword evidence="1" id="KW-0732">Signal</keyword>
<evidence type="ECO:0008006" key="4">
    <source>
        <dbReference type="Google" id="ProtNLM"/>
    </source>
</evidence>
<accession>A0A7M7JXQ5</accession>
<name>A0A7M7JXQ5_VARDE</name>
<protein>
    <recommendedName>
        <fullName evidence="4">Secreted protein</fullName>
    </recommendedName>
</protein>
<sequence>MCHLLTFLCAVAVLQLIDRKRSHNCWYRPISSLVLFIQGQQLIAKNVRRKSSKNQTGRPPPYGAGFSGFRVFCRHIFETKSQKKIEKPPLITTITTITTNASIVQKATAYHSVRCSVAATIPTDEAWQYVRARLRAGQTVSRDDLAGQSIVAKLAVW</sequence>
<dbReference type="AlphaFoldDB" id="A0A7M7JXQ5"/>
<evidence type="ECO:0000313" key="3">
    <source>
        <dbReference type="Proteomes" id="UP000594260"/>
    </source>
</evidence>
<dbReference type="InParanoid" id="A0A7M7JXQ5"/>
<dbReference type="KEGG" id="vde:111249281"/>
<evidence type="ECO:0000313" key="2">
    <source>
        <dbReference type="EnsemblMetazoa" id="XP_022658650"/>
    </source>
</evidence>
<dbReference type="RefSeq" id="XP_022658650.1">
    <property type="nucleotide sequence ID" value="XM_022802915.1"/>
</dbReference>
<organism evidence="2 3">
    <name type="scientific">Varroa destructor</name>
    <name type="common">Honeybee mite</name>
    <dbReference type="NCBI Taxonomy" id="109461"/>
    <lineage>
        <taxon>Eukaryota</taxon>
        <taxon>Metazoa</taxon>
        <taxon>Ecdysozoa</taxon>
        <taxon>Arthropoda</taxon>
        <taxon>Chelicerata</taxon>
        <taxon>Arachnida</taxon>
        <taxon>Acari</taxon>
        <taxon>Parasitiformes</taxon>
        <taxon>Mesostigmata</taxon>
        <taxon>Gamasina</taxon>
        <taxon>Dermanyssoidea</taxon>
        <taxon>Varroidae</taxon>
        <taxon>Varroa</taxon>
    </lineage>
</organism>
<dbReference type="Proteomes" id="UP000594260">
    <property type="component" value="Unplaced"/>
</dbReference>
<feature type="chain" id="PRO_5029675458" description="Secreted protein" evidence="1">
    <location>
        <begin position="23"/>
        <end position="157"/>
    </location>
</feature>
<keyword evidence="3" id="KW-1185">Reference proteome</keyword>
<proteinExistence type="predicted"/>
<dbReference type="EnsemblMetazoa" id="XM_022802915">
    <property type="protein sequence ID" value="XP_022658650"/>
    <property type="gene ID" value="LOC111249281"/>
</dbReference>
<evidence type="ECO:0000256" key="1">
    <source>
        <dbReference type="SAM" id="SignalP"/>
    </source>
</evidence>
<feature type="signal peptide" evidence="1">
    <location>
        <begin position="1"/>
        <end position="22"/>
    </location>
</feature>
<dbReference type="GeneID" id="111249281"/>